<dbReference type="AlphaFoldDB" id="A0AAP3E3X4"/>
<protein>
    <submittedName>
        <fullName evidence="1">Uncharacterized protein</fullName>
    </submittedName>
</protein>
<evidence type="ECO:0000313" key="2">
    <source>
        <dbReference type="Proteomes" id="UP001321018"/>
    </source>
</evidence>
<name>A0AAP3E3X4_9EURY</name>
<sequence length="105" mass="12097">MDFDSDAAIKKMEKAVEDVDNTPLSETLAEDESWNRMPPEFQNMIEAFDSRLAHRTHILEVYVNMIRTFEKEFGEELSEDGTEFLRMIVEMGEITVEGVSETSSE</sequence>
<accession>A0AAP3E3X4</accession>
<proteinExistence type="predicted"/>
<dbReference type="RefSeq" id="WP_338006008.1">
    <property type="nucleotide sequence ID" value="NZ_JAOPKA010000023.1"/>
</dbReference>
<gene>
    <name evidence="1" type="ORF">OB960_22765</name>
</gene>
<dbReference type="Proteomes" id="UP001321018">
    <property type="component" value="Unassembled WGS sequence"/>
</dbReference>
<dbReference type="EMBL" id="JAOPKA010000023">
    <property type="protein sequence ID" value="MCU4744203.1"/>
    <property type="molecule type" value="Genomic_DNA"/>
</dbReference>
<reference evidence="1" key="1">
    <citation type="submission" date="2022-09" db="EMBL/GenBank/DDBJ databases">
        <title>Enrichment on poylsaccharides allowed isolation of novel metabolic and taxonomic groups of Haloarchaea.</title>
        <authorList>
            <person name="Sorokin D.Y."/>
            <person name="Elcheninov A.G."/>
            <person name="Khizhniak T.V."/>
            <person name="Kolganova T.V."/>
            <person name="Kublanov I.V."/>
        </authorList>
    </citation>
    <scope>NUCLEOTIDE SEQUENCE</scope>
    <source>
        <strain evidence="1">AArc-xg1-1</strain>
    </source>
</reference>
<evidence type="ECO:0000313" key="1">
    <source>
        <dbReference type="EMBL" id="MCU4744203.1"/>
    </source>
</evidence>
<comment type="caution">
    <text evidence="1">The sequence shown here is derived from an EMBL/GenBank/DDBJ whole genome shotgun (WGS) entry which is preliminary data.</text>
</comment>
<organism evidence="1 2">
    <name type="scientific">Natronoglomus mannanivorans</name>
    <dbReference type="NCBI Taxonomy" id="2979990"/>
    <lineage>
        <taxon>Archaea</taxon>
        <taxon>Methanobacteriati</taxon>
        <taxon>Methanobacteriota</taxon>
        <taxon>Stenosarchaea group</taxon>
        <taxon>Halobacteria</taxon>
        <taxon>Halobacteriales</taxon>
        <taxon>Natrialbaceae</taxon>
        <taxon>Natronoglomus</taxon>
    </lineage>
</organism>